<dbReference type="GO" id="GO:0046872">
    <property type="term" value="F:metal ion binding"/>
    <property type="evidence" value="ECO:0007669"/>
    <property type="project" value="UniProtKB-KW"/>
</dbReference>
<name>A0A3N2R198_9RHOB</name>
<dbReference type="PROSITE" id="PS00723">
    <property type="entry name" value="POLYPRENYL_SYNTHASE_1"/>
    <property type="match status" value="1"/>
</dbReference>
<evidence type="ECO:0000256" key="8">
    <source>
        <dbReference type="ARBA" id="ARBA00022746"/>
    </source>
</evidence>
<dbReference type="PANTHER" id="PTHR43281">
    <property type="entry name" value="FARNESYL DIPHOSPHATE SYNTHASE"/>
    <property type="match status" value="1"/>
</dbReference>
<evidence type="ECO:0000256" key="2">
    <source>
        <dbReference type="ARBA" id="ARBA00005221"/>
    </source>
</evidence>
<evidence type="ECO:0000256" key="15">
    <source>
        <dbReference type="ARBA" id="ARBA00054703"/>
    </source>
</evidence>
<dbReference type="RefSeq" id="WP_123642582.1">
    <property type="nucleotide sequence ID" value="NZ_ML119085.1"/>
</dbReference>
<dbReference type="SFLD" id="SFLDS00005">
    <property type="entry name" value="Isoprenoid_Synthase_Type_I"/>
    <property type="match status" value="1"/>
</dbReference>
<accession>A0A3N2R198</accession>
<keyword evidence="9" id="KW-0460">Magnesium</keyword>
<evidence type="ECO:0000313" key="17">
    <source>
        <dbReference type="EMBL" id="ROU01250.1"/>
    </source>
</evidence>
<evidence type="ECO:0000256" key="7">
    <source>
        <dbReference type="ARBA" id="ARBA00022723"/>
    </source>
</evidence>
<keyword evidence="7" id="KW-0479">Metal-binding</keyword>
<dbReference type="Pfam" id="PF00348">
    <property type="entry name" value="polyprenyl_synt"/>
    <property type="match status" value="1"/>
</dbReference>
<evidence type="ECO:0000256" key="12">
    <source>
        <dbReference type="ARBA" id="ARBA00023818"/>
    </source>
</evidence>
<dbReference type="AlphaFoldDB" id="A0A3N2R198"/>
<evidence type="ECO:0000313" key="18">
    <source>
        <dbReference type="Proteomes" id="UP000268016"/>
    </source>
</evidence>
<sequence>MDKALLKTHSTRVTDYLSRRLPAPEGPDDRLPEAMAYAWEGGKAVRAALTVAGCDICDVPEPAAVAAAAGIEAMHAYSLVHDDLPAMDDDTLRRGRPTVHVAYGEMLAILVGDALQALAFEIVAGIEDVPPDRVRVLVAELARAAGPAGMVGGQYLDLLAERQGTGTAAEGPRRVETIQQRKTGALIRWSCEAGPILGGADRAPFRAYADAIGLAFQIQDDLLDVEGTAEETGKAVGKDAGRGKATFVDLLGVEGARAKAAALLTAAEDAVAGLGPKAHVLRDLARFIVTRRS</sequence>
<evidence type="ECO:0000256" key="16">
    <source>
        <dbReference type="RuleBase" id="RU004466"/>
    </source>
</evidence>
<dbReference type="GO" id="GO:0016117">
    <property type="term" value="P:carotenoid biosynthetic process"/>
    <property type="evidence" value="ECO:0007669"/>
    <property type="project" value="UniProtKB-KW"/>
</dbReference>
<evidence type="ECO:0000256" key="14">
    <source>
        <dbReference type="ARBA" id="ARBA00048119"/>
    </source>
</evidence>
<dbReference type="SFLD" id="SFLDG01017">
    <property type="entry name" value="Polyprenyl_Transferase_Like"/>
    <property type="match status" value="1"/>
</dbReference>
<organism evidence="17 18">
    <name type="scientific">Histidinibacterium lentulum</name>
    <dbReference type="NCBI Taxonomy" id="2480588"/>
    <lineage>
        <taxon>Bacteria</taxon>
        <taxon>Pseudomonadati</taxon>
        <taxon>Pseudomonadota</taxon>
        <taxon>Alphaproteobacteria</taxon>
        <taxon>Rhodobacterales</taxon>
        <taxon>Paracoccaceae</taxon>
        <taxon>Histidinibacterium</taxon>
    </lineage>
</organism>
<comment type="cofactor">
    <cofactor evidence="1">
        <name>Mg(2+)</name>
        <dbReference type="ChEBI" id="CHEBI:18420"/>
    </cofactor>
</comment>
<dbReference type="InterPro" id="IPR008949">
    <property type="entry name" value="Isoprenoid_synthase_dom_sf"/>
</dbReference>
<evidence type="ECO:0000256" key="1">
    <source>
        <dbReference type="ARBA" id="ARBA00001946"/>
    </source>
</evidence>
<comment type="similarity">
    <text evidence="3 16">Belongs to the FPP/GGPP synthase family.</text>
</comment>
<dbReference type="InterPro" id="IPR000092">
    <property type="entry name" value="Polyprenyl_synt"/>
</dbReference>
<comment type="function">
    <text evidence="15">Catalyzes the condensation of farnesyl diphosphate (FPP) and isopentenyl diphosphate (IPP) to yield geranylgeranyl diphosphate (GGPP) needed for biosynthesis of carotenoids and diterpenes.</text>
</comment>
<keyword evidence="5" id="KW-0602">Photosynthesis</keyword>
<dbReference type="InterPro" id="IPR033749">
    <property type="entry name" value="Polyprenyl_synt_CS"/>
</dbReference>
<dbReference type="GO" id="GO:0004311">
    <property type="term" value="F:geranylgeranyl diphosphate synthase activity"/>
    <property type="evidence" value="ECO:0007669"/>
    <property type="project" value="UniProtKB-EC"/>
</dbReference>
<dbReference type="GO" id="GO:0015995">
    <property type="term" value="P:chlorophyll biosynthetic process"/>
    <property type="evidence" value="ECO:0007669"/>
    <property type="project" value="UniProtKB-KW"/>
</dbReference>
<protein>
    <recommendedName>
        <fullName evidence="12">Geranylgeranyl diphosphate synthase</fullName>
        <ecNumber evidence="4">2.5.1.29</ecNumber>
    </recommendedName>
    <alternativeName>
        <fullName evidence="13">Farnesyltranstransferase</fullName>
    </alternativeName>
</protein>
<evidence type="ECO:0000256" key="13">
    <source>
        <dbReference type="ARBA" id="ARBA00032052"/>
    </source>
</evidence>
<dbReference type="SUPFAM" id="SSF48576">
    <property type="entry name" value="Terpenoid synthases"/>
    <property type="match status" value="1"/>
</dbReference>
<keyword evidence="11" id="KW-0414">Isoprene biosynthesis</keyword>
<dbReference type="FunFam" id="1.10.600.10:FF:000001">
    <property type="entry name" value="Geranylgeranyl diphosphate synthase"/>
    <property type="match status" value="1"/>
</dbReference>
<evidence type="ECO:0000256" key="6">
    <source>
        <dbReference type="ARBA" id="ARBA00022679"/>
    </source>
</evidence>
<comment type="pathway">
    <text evidence="2">Isoprenoid biosynthesis; geranylgeranyl diphosphate biosynthesis; geranylgeranyl diphosphate from farnesyl diphosphate and isopentenyl diphosphate: step 1/1.</text>
</comment>
<dbReference type="Proteomes" id="UP000268016">
    <property type="component" value="Unassembled WGS sequence"/>
</dbReference>
<comment type="caution">
    <text evidence="17">The sequence shown here is derived from an EMBL/GenBank/DDBJ whole genome shotgun (WGS) entry which is preliminary data.</text>
</comment>
<evidence type="ECO:0000256" key="3">
    <source>
        <dbReference type="ARBA" id="ARBA00006706"/>
    </source>
</evidence>
<dbReference type="CDD" id="cd00685">
    <property type="entry name" value="Trans_IPPS_HT"/>
    <property type="match status" value="1"/>
</dbReference>
<keyword evidence="18" id="KW-1185">Reference proteome</keyword>
<proteinExistence type="inferred from homology"/>
<dbReference type="EMBL" id="RDRB01000005">
    <property type="protein sequence ID" value="ROU01250.1"/>
    <property type="molecule type" value="Genomic_DNA"/>
</dbReference>
<evidence type="ECO:0000256" key="4">
    <source>
        <dbReference type="ARBA" id="ARBA00012382"/>
    </source>
</evidence>
<gene>
    <name evidence="17" type="ORF">EAT49_12090</name>
</gene>
<reference evidence="17 18" key="1">
    <citation type="submission" date="2018-10" db="EMBL/GenBank/DDBJ databases">
        <title>Histidinibacterium lentulum gen. nov., sp. nov., a marine bacterium from the culture broth of Picochlorum sp. 122.</title>
        <authorList>
            <person name="Wang G."/>
        </authorList>
    </citation>
    <scope>NUCLEOTIDE SEQUENCE [LARGE SCALE GENOMIC DNA]</scope>
    <source>
        <strain evidence="17 18">B17</strain>
    </source>
</reference>
<evidence type="ECO:0000256" key="5">
    <source>
        <dbReference type="ARBA" id="ARBA00022531"/>
    </source>
</evidence>
<evidence type="ECO:0000256" key="10">
    <source>
        <dbReference type="ARBA" id="ARBA00023171"/>
    </source>
</evidence>
<evidence type="ECO:0000256" key="9">
    <source>
        <dbReference type="ARBA" id="ARBA00022842"/>
    </source>
</evidence>
<keyword evidence="8" id="KW-0125">Carotenoid biosynthesis</keyword>
<keyword evidence="10" id="KW-0149">Chlorophyll biosynthesis</keyword>
<dbReference type="GO" id="GO:0015979">
    <property type="term" value="P:photosynthesis"/>
    <property type="evidence" value="ECO:0007669"/>
    <property type="project" value="UniProtKB-KW"/>
</dbReference>
<dbReference type="PANTHER" id="PTHR43281:SF1">
    <property type="entry name" value="FARNESYL DIPHOSPHATE SYNTHASE"/>
    <property type="match status" value="1"/>
</dbReference>
<evidence type="ECO:0000256" key="11">
    <source>
        <dbReference type="ARBA" id="ARBA00023229"/>
    </source>
</evidence>
<comment type="catalytic activity">
    <reaction evidence="14">
        <text>isopentenyl diphosphate + (2E,6E)-farnesyl diphosphate = (2E,6E,10E)-geranylgeranyl diphosphate + diphosphate</text>
        <dbReference type="Rhea" id="RHEA:17653"/>
        <dbReference type="ChEBI" id="CHEBI:33019"/>
        <dbReference type="ChEBI" id="CHEBI:58756"/>
        <dbReference type="ChEBI" id="CHEBI:128769"/>
        <dbReference type="ChEBI" id="CHEBI:175763"/>
        <dbReference type="EC" id="2.5.1.29"/>
    </reaction>
</comment>
<keyword evidence="6 16" id="KW-0808">Transferase</keyword>
<dbReference type="PROSITE" id="PS00444">
    <property type="entry name" value="POLYPRENYL_SYNTHASE_2"/>
    <property type="match status" value="1"/>
</dbReference>
<dbReference type="EC" id="2.5.1.29" evidence="4"/>
<dbReference type="Gene3D" id="1.10.600.10">
    <property type="entry name" value="Farnesyl Diphosphate Synthase"/>
    <property type="match status" value="1"/>
</dbReference>
<dbReference type="OrthoDB" id="9805316at2"/>